<proteinExistence type="predicted"/>
<dbReference type="SUPFAM" id="SSF46785">
    <property type="entry name" value="Winged helix' DNA-binding domain"/>
    <property type="match status" value="1"/>
</dbReference>
<dbReference type="InterPro" id="IPR000524">
    <property type="entry name" value="Tscrpt_reg_HTH_GntR"/>
</dbReference>
<organism evidence="5 6">
    <name type="scientific">Novosphingobium piscinae</name>
    <dbReference type="NCBI Taxonomy" id="1507448"/>
    <lineage>
        <taxon>Bacteria</taxon>
        <taxon>Pseudomonadati</taxon>
        <taxon>Pseudomonadota</taxon>
        <taxon>Alphaproteobacteria</taxon>
        <taxon>Sphingomonadales</taxon>
        <taxon>Sphingomonadaceae</taxon>
        <taxon>Novosphingobium</taxon>
    </lineage>
</organism>
<feature type="domain" description="HTH gntR-type" evidence="4">
    <location>
        <begin position="1"/>
        <end position="67"/>
    </location>
</feature>
<dbReference type="GO" id="GO:0003677">
    <property type="term" value="F:DNA binding"/>
    <property type="evidence" value="ECO:0007669"/>
    <property type="project" value="UniProtKB-KW"/>
</dbReference>
<dbReference type="InterPro" id="IPR008920">
    <property type="entry name" value="TF_FadR/GntR_C"/>
</dbReference>
<accession>A0A7X1KNE1</accession>
<dbReference type="RefSeq" id="WP_185677493.1">
    <property type="nucleotide sequence ID" value="NZ_JACLAX010000001.1"/>
</dbReference>
<dbReference type="Proteomes" id="UP000551327">
    <property type="component" value="Unassembled WGS sequence"/>
</dbReference>
<keyword evidence="2" id="KW-0238">DNA-binding</keyword>
<dbReference type="GO" id="GO:0003700">
    <property type="term" value="F:DNA-binding transcription factor activity"/>
    <property type="evidence" value="ECO:0007669"/>
    <property type="project" value="InterPro"/>
</dbReference>
<comment type="caution">
    <text evidence="5">The sequence shown here is derived from an EMBL/GenBank/DDBJ whole genome shotgun (WGS) entry which is preliminary data.</text>
</comment>
<dbReference type="InterPro" id="IPR011711">
    <property type="entry name" value="GntR_C"/>
</dbReference>
<evidence type="ECO:0000259" key="4">
    <source>
        <dbReference type="PROSITE" id="PS50949"/>
    </source>
</evidence>
<evidence type="ECO:0000313" key="5">
    <source>
        <dbReference type="EMBL" id="MBC2667601.1"/>
    </source>
</evidence>
<dbReference type="InterPro" id="IPR036390">
    <property type="entry name" value="WH_DNA-bd_sf"/>
</dbReference>
<evidence type="ECO:0000256" key="1">
    <source>
        <dbReference type="ARBA" id="ARBA00023015"/>
    </source>
</evidence>
<evidence type="ECO:0000256" key="2">
    <source>
        <dbReference type="ARBA" id="ARBA00023125"/>
    </source>
</evidence>
<keyword evidence="1" id="KW-0805">Transcription regulation</keyword>
<keyword evidence="3" id="KW-0804">Transcription</keyword>
<dbReference type="SUPFAM" id="SSF48008">
    <property type="entry name" value="GntR ligand-binding domain-like"/>
    <property type="match status" value="1"/>
</dbReference>
<dbReference type="SMART" id="SM00345">
    <property type="entry name" value="HTH_GNTR"/>
    <property type="match status" value="1"/>
</dbReference>
<dbReference type="Gene3D" id="1.10.10.10">
    <property type="entry name" value="Winged helix-like DNA-binding domain superfamily/Winged helix DNA-binding domain"/>
    <property type="match status" value="1"/>
</dbReference>
<dbReference type="EMBL" id="JACLAX010000001">
    <property type="protein sequence ID" value="MBC2667601.1"/>
    <property type="molecule type" value="Genomic_DNA"/>
</dbReference>
<protein>
    <submittedName>
        <fullName evidence="5">GntR family transcriptional regulator</fullName>
    </submittedName>
</protein>
<evidence type="ECO:0000313" key="6">
    <source>
        <dbReference type="Proteomes" id="UP000551327"/>
    </source>
</evidence>
<name>A0A7X1KNE1_9SPHN</name>
<dbReference type="PROSITE" id="PS50949">
    <property type="entry name" value="HTH_GNTR"/>
    <property type="match status" value="1"/>
</dbReference>
<keyword evidence="6" id="KW-1185">Reference proteome</keyword>
<gene>
    <name evidence="5" type="ORF">H7F53_00410</name>
</gene>
<dbReference type="SMART" id="SM00895">
    <property type="entry name" value="FCD"/>
    <property type="match status" value="1"/>
</dbReference>
<reference evidence="5 6" key="1">
    <citation type="submission" date="2020-08" db="EMBL/GenBank/DDBJ databases">
        <title>The genome sequence of type strain Novosphingobium piscinae KCTC 42194.</title>
        <authorList>
            <person name="Liu Y."/>
        </authorList>
    </citation>
    <scope>NUCLEOTIDE SEQUENCE [LARGE SCALE GENOMIC DNA]</scope>
    <source>
        <strain evidence="5 6">KCTC 42194</strain>
    </source>
</reference>
<evidence type="ECO:0000256" key="3">
    <source>
        <dbReference type="ARBA" id="ARBA00023163"/>
    </source>
</evidence>
<sequence length="222" mass="25077">MAKVNVEDLVRDHILRGVFKPSTPLKMEELKERFDVGYSPIREALSRLAGEGLVLAEANKGFRVRPLNRADLYDIAVARCAVEKEALRRSMIEGDDGWESEIVAAMHTYRKKAAAAFDSAETLAAWELSHDRLHTALIAACGSPRLLDLQQRLQEQHMRYRRLIVIPNVRADAHEDEHERLAAVVLERRLDEAVAMIERHMMITVDALDAAGYWTAGPEPET</sequence>
<dbReference type="AlphaFoldDB" id="A0A7X1KNE1"/>
<dbReference type="InterPro" id="IPR036388">
    <property type="entry name" value="WH-like_DNA-bd_sf"/>
</dbReference>
<dbReference type="Gene3D" id="1.20.120.530">
    <property type="entry name" value="GntR ligand-binding domain-like"/>
    <property type="match status" value="1"/>
</dbReference>
<dbReference type="Pfam" id="PF00392">
    <property type="entry name" value="GntR"/>
    <property type="match status" value="1"/>
</dbReference>
<dbReference type="PANTHER" id="PTHR43537">
    <property type="entry name" value="TRANSCRIPTIONAL REGULATOR, GNTR FAMILY"/>
    <property type="match status" value="1"/>
</dbReference>
<dbReference type="PANTHER" id="PTHR43537:SF20">
    <property type="entry name" value="HTH-TYPE TRANSCRIPTIONAL REPRESSOR GLAR"/>
    <property type="match status" value="1"/>
</dbReference>
<dbReference type="Pfam" id="PF07729">
    <property type="entry name" value="FCD"/>
    <property type="match status" value="1"/>
</dbReference>